<dbReference type="EMBL" id="CM000655">
    <property type="protein sequence ID" value="EED87334.1"/>
    <property type="molecule type" value="Genomic_DNA"/>
</dbReference>
<gene>
    <name evidence="1" type="ORF">THAPSDRAFT_12130</name>
</gene>
<name>B8CGJ3_THAPS</name>
<dbReference type="AlphaFoldDB" id="B8CGJ3"/>
<dbReference type="InterPro" id="IPR032801">
    <property type="entry name" value="PXL2A/B/C"/>
</dbReference>
<protein>
    <submittedName>
        <fullName evidence="1">Uncharacterized protein</fullName>
    </submittedName>
</protein>
<dbReference type="PaxDb" id="35128-Thaps12130"/>
<dbReference type="RefSeq" id="XP_002295268.1">
    <property type="nucleotide sequence ID" value="XM_002295232.1"/>
</dbReference>
<dbReference type="Pfam" id="PF13911">
    <property type="entry name" value="AhpC-TSA_2"/>
    <property type="match status" value="1"/>
</dbReference>
<dbReference type="KEGG" id="tps:THAPSDRAFT_12130"/>
<keyword evidence="2" id="KW-1185">Reference proteome</keyword>
<organism evidence="1 2">
    <name type="scientific">Thalassiosira pseudonana</name>
    <name type="common">Marine diatom</name>
    <name type="synonym">Cyclotella nana</name>
    <dbReference type="NCBI Taxonomy" id="35128"/>
    <lineage>
        <taxon>Eukaryota</taxon>
        <taxon>Sar</taxon>
        <taxon>Stramenopiles</taxon>
        <taxon>Ochrophyta</taxon>
        <taxon>Bacillariophyta</taxon>
        <taxon>Coscinodiscophyceae</taxon>
        <taxon>Thalassiosirophycidae</taxon>
        <taxon>Thalassiosirales</taxon>
        <taxon>Thalassiosiraceae</taxon>
        <taxon>Thalassiosira</taxon>
    </lineage>
</organism>
<dbReference type="eggNOG" id="ENOG502T2WM">
    <property type="taxonomic scope" value="Eukaryota"/>
</dbReference>
<dbReference type="HOGENOM" id="CLU_1477950_0_0_1"/>
<evidence type="ECO:0000313" key="2">
    <source>
        <dbReference type="Proteomes" id="UP000001449"/>
    </source>
</evidence>
<dbReference type="GeneID" id="7451992"/>
<proteinExistence type="predicted"/>
<sequence>MLVPTRTFFTTKAIVAAQTILSAALLTGMDISSTKVKPKSPPKPLLEILPKQTGSASSICFVIRRPGEEKDARTSELMKFKLFGTEKDDEGLKEFHSEHFTYPLFKDDGLVIWNEFFGKRPIKLYNGYKDMTQRLKERKMDDNYAGEGFIQGGIFIFDNEGKVRYAYEEEIGKEIEMESMLML</sequence>
<dbReference type="Proteomes" id="UP000001449">
    <property type="component" value="Chromosome 24"/>
</dbReference>
<reference evidence="1 2" key="2">
    <citation type="journal article" date="2008" name="Nature">
        <title>The Phaeodactylum genome reveals the evolutionary history of diatom genomes.</title>
        <authorList>
            <person name="Bowler C."/>
            <person name="Allen A.E."/>
            <person name="Badger J.H."/>
            <person name="Grimwood J."/>
            <person name="Jabbari K."/>
            <person name="Kuo A."/>
            <person name="Maheswari U."/>
            <person name="Martens C."/>
            <person name="Maumus F."/>
            <person name="Otillar R.P."/>
            <person name="Rayko E."/>
            <person name="Salamov A."/>
            <person name="Vandepoele K."/>
            <person name="Beszteri B."/>
            <person name="Gruber A."/>
            <person name="Heijde M."/>
            <person name="Katinka M."/>
            <person name="Mock T."/>
            <person name="Valentin K."/>
            <person name="Verret F."/>
            <person name="Berges J.A."/>
            <person name="Brownlee C."/>
            <person name="Cadoret J.P."/>
            <person name="Chiovitti A."/>
            <person name="Choi C.J."/>
            <person name="Coesel S."/>
            <person name="De Martino A."/>
            <person name="Detter J.C."/>
            <person name="Durkin C."/>
            <person name="Falciatore A."/>
            <person name="Fournet J."/>
            <person name="Haruta M."/>
            <person name="Huysman M.J."/>
            <person name="Jenkins B.D."/>
            <person name="Jiroutova K."/>
            <person name="Jorgensen R.E."/>
            <person name="Joubert Y."/>
            <person name="Kaplan A."/>
            <person name="Kroger N."/>
            <person name="Kroth P.G."/>
            <person name="La Roche J."/>
            <person name="Lindquist E."/>
            <person name="Lommer M."/>
            <person name="Martin-Jezequel V."/>
            <person name="Lopez P.J."/>
            <person name="Lucas S."/>
            <person name="Mangogna M."/>
            <person name="McGinnis K."/>
            <person name="Medlin L.K."/>
            <person name="Montsant A."/>
            <person name="Oudot-Le Secq M.P."/>
            <person name="Napoli C."/>
            <person name="Obornik M."/>
            <person name="Parker M.S."/>
            <person name="Petit J.L."/>
            <person name="Porcel B.M."/>
            <person name="Poulsen N."/>
            <person name="Robison M."/>
            <person name="Rychlewski L."/>
            <person name="Rynearson T.A."/>
            <person name="Schmutz J."/>
            <person name="Shapiro H."/>
            <person name="Siaut M."/>
            <person name="Stanley M."/>
            <person name="Sussman M.R."/>
            <person name="Taylor A.R."/>
            <person name="Vardi A."/>
            <person name="von Dassow P."/>
            <person name="Vyverman W."/>
            <person name="Willis A."/>
            <person name="Wyrwicz L.S."/>
            <person name="Rokhsar D.S."/>
            <person name="Weissenbach J."/>
            <person name="Armbrust E.V."/>
            <person name="Green B.R."/>
            <person name="Van de Peer Y."/>
            <person name="Grigoriev I.V."/>
        </authorList>
    </citation>
    <scope>NUCLEOTIDE SEQUENCE [LARGE SCALE GENOMIC DNA]</scope>
    <source>
        <strain evidence="1 2">CCMP1335</strain>
    </source>
</reference>
<accession>B8CGJ3</accession>
<evidence type="ECO:0000313" key="1">
    <source>
        <dbReference type="EMBL" id="EED87334.1"/>
    </source>
</evidence>
<dbReference type="InParanoid" id="B8CGJ3"/>
<reference evidence="1 2" key="1">
    <citation type="journal article" date="2004" name="Science">
        <title>The genome of the diatom Thalassiosira pseudonana: ecology, evolution, and metabolism.</title>
        <authorList>
            <person name="Armbrust E.V."/>
            <person name="Berges J.A."/>
            <person name="Bowler C."/>
            <person name="Green B.R."/>
            <person name="Martinez D."/>
            <person name="Putnam N.H."/>
            <person name="Zhou S."/>
            <person name="Allen A.E."/>
            <person name="Apt K.E."/>
            <person name="Bechner M."/>
            <person name="Brzezinski M.A."/>
            <person name="Chaal B.K."/>
            <person name="Chiovitti A."/>
            <person name="Davis A.K."/>
            <person name="Demarest M.S."/>
            <person name="Detter J.C."/>
            <person name="Glavina T."/>
            <person name="Goodstein D."/>
            <person name="Hadi M.Z."/>
            <person name="Hellsten U."/>
            <person name="Hildebrand M."/>
            <person name="Jenkins B.D."/>
            <person name="Jurka J."/>
            <person name="Kapitonov V.V."/>
            <person name="Kroger N."/>
            <person name="Lau W.W."/>
            <person name="Lane T.W."/>
            <person name="Larimer F.W."/>
            <person name="Lippmeier J.C."/>
            <person name="Lucas S."/>
            <person name="Medina M."/>
            <person name="Montsant A."/>
            <person name="Obornik M."/>
            <person name="Parker M.S."/>
            <person name="Palenik B."/>
            <person name="Pazour G.J."/>
            <person name="Richardson P.M."/>
            <person name="Rynearson T.A."/>
            <person name="Saito M.A."/>
            <person name="Schwartz D.C."/>
            <person name="Thamatrakoln K."/>
            <person name="Valentin K."/>
            <person name="Vardi A."/>
            <person name="Wilkerson F.P."/>
            <person name="Rokhsar D.S."/>
        </authorList>
    </citation>
    <scope>NUCLEOTIDE SEQUENCE [LARGE SCALE GENOMIC DNA]</scope>
    <source>
        <strain evidence="1 2">CCMP1335</strain>
    </source>
</reference>